<dbReference type="EMBL" id="CCKQ01006236">
    <property type="protein sequence ID" value="CDW77525.1"/>
    <property type="molecule type" value="Genomic_DNA"/>
</dbReference>
<feature type="compositionally biased region" description="Polar residues" evidence="1">
    <location>
        <begin position="609"/>
        <end position="630"/>
    </location>
</feature>
<dbReference type="Proteomes" id="UP000039865">
    <property type="component" value="Unassembled WGS sequence"/>
</dbReference>
<evidence type="ECO:0000256" key="1">
    <source>
        <dbReference type="SAM" id="MobiDB-lite"/>
    </source>
</evidence>
<gene>
    <name evidence="2" type="primary">Contig10455.g11160</name>
    <name evidence="2" type="ORF">STYLEM_6488</name>
</gene>
<keyword evidence="3" id="KW-1185">Reference proteome</keyword>
<organism evidence="2 3">
    <name type="scientific">Stylonychia lemnae</name>
    <name type="common">Ciliate</name>
    <dbReference type="NCBI Taxonomy" id="5949"/>
    <lineage>
        <taxon>Eukaryota</taxon>
        <taxon>Sar</taxon>
        <taxon>Alveolata</taxon>
        <taxon>Ciliophora</taxon>
        <taxon>Intramacronucleata</taxon>
        <taxon>Spirotrichea</taxon>
        <taxon>Stichotrichia</taxon>
        <taxon>Sporadotrichida</taxon>
        <taxon>Oxytrichidae</taxon>
        <taxon>Stylonychinae</taxon>
        <taxon>Stylonychia</taxon>
    </lineage>
</organism>
<evidence type="ECO:0000313" key="3">
    <source>
        <dbReference type="Proteomes" id="UP000039865"/>
    </source>
</evidence>
<feature type="region of interest" description="Disordered" evidence="1">
    <location>
        <begin position="607"/>
        <end position="645"/>
    </location>
</feature>
<dbReference type="AlphaFoldDB" id="A0A078A5L0"/>
<reference evidence="2 3" key="1">
    <citation type="submission" date="2014-06" db="EMBL/GenBank/DDBJ databases">
        <authorList>
            <person name="Swart Estienne"/>
        </authorList>
    </citation>
    <scope>NUCLEOTIDE SEQUENCE [LARGE SCALE GENOMIC DNA]</scope>
    <source>
        <strain evidence="2 3">130c</strain>
    </source>
</reference>
<feature type="compositionally biased region" description="Polar residues" evidence="1">
    <location>
        <begin position="23"/>
        <end position="38"/>
    </location>
</feature>
<proteinExistence type="predicted"/>
<dbReference type="InParanoid" id="A0A078A5L0"/>
<sequence>MLSDVEERITTVEIDPLTKQETPRNGSKLSNRQQSEQNKQSEKNNDLKKSFDCIKKKGIKFKTPNAFLMFQIFFSQVLAKQVSAAGTQNNSMIIENLNPYKGQTKKSPSSHHKSHKSLIQILNGNHNQESTAYETERNLILNQQKDKTDNGSKLINNFEGQIDLDKFNFQVMFQVMFAINILAQIKQNITFGLEEQDVNTYEKICSSYQRKVLGMNFDQIKQLFFQIIDHGELQCQQLSPETLRLIEDAIKKINIITGQLSEEELEQQNVSQNLFDDELGLLGISLITNENGNSKIIVEECEEIIGSNESIDEDFRDEDEMRDEYDDNQIIMKSVNKGRRTGYRMAKNNTSQNVNVVGRNHGQERKSLSQHKTQTLPDLVNYAIEKKSNDIPQNFIENNLNLSKQSVQLMGGRRRLTKIIAQNILDKIGKLKLKMNSNSEGYQSENASTFKKSLTRGSNNASHFQKELMLNPDHSKKYTRSPIIRNKESEILILPGKKLSQNNNSVTEDKLGSIYSSDKYLDKRPVKFQAANSLNTNKQPQMTHITHKSSVSNFSYIQDLDDYTRSNKSNRNHHQPQQQKLQHSTFQQKANQFKNVMSFTKMVMDQRNDNQQQKSSNPETRAPGTQQSSVDLRKSNQKMRPSQHHSQVFINNAYLRLNPATNMIQSKAPTRNGYGTNTNLTYKQLQAGSKSQYRVTDPSGSPHRNNSHILTKEEGFVHMRQKVQQKRREEELFQDINQFQYKINYNPTFH</sequence>
<feature type="region of interest" description="Disordered" evidence="1">
    <location>
        <begin position="1"/>
        <end position="45"/>
    </location>
</feature>
<accession>A0A078A5L0</accession>
<name>A0A078A5L0_STYLE</name>
<protein>
    <submittedName>
        <fullName evidence="2">Uncharacterized protein</fullName>
    </submittedName>
</protein>
<feature type="region of interest" description="Disordered" evidence="1">
    <location>
        <begin position="564"/>
        <end position="585"/>
    </location>
</feature>
<feature type="compositionally biased region" description="Polar residues" evidence="1">
    <location>
        <begin position="575"/>
        <end position="585"/>
    </location>
</feature>
<evidence type="ECO:0000313" key="2">
    <source>
        <dbReference type="EMBL" id="CDW77525.1"/>
    </source>
</evidence>
<feature type="compositionally biased region" description="Basic and acidic residues" evidence="1">
    <location>
        <begin position="1"/>
        <end position="22"/>
    </location>
</feature>